<gene>
    <name evidence="5" type="ORF">MUK42_21462</name>
</gene>
<dbReference type="GO" id="GO:0003723">
    <property type="term" value="F:RNA binding"/>
    <property type="evidence" value="ECO:0007669"/>
    <property type="project" value="TreeGrafter"/>
</dbReference>
<accession>A0A9E7G264</accession>
<dbReference type="InterPro" id="IPR014810">
    <property type="entry name" value="Fcf2_C"/>
</dbReference>
<dbReference type="InterPro" id="IPR039883">
    <property type="entry name" value="Fcf2/DNTTIP2"/>
</dbReference>
<name>A0A9E7G264_9LILI</name>
<dbReference type="OrthoDB" id="427886at2759"/>
<dbReference type="PANTHER" id="PTHR21686">
    <property type="entry name" value="DEOXYNUCLEOTIDYLTRANSFERASE TERMINAL-INTERACTING PROTEIN 2"/>
    <property type="match status" value="1"/>
</dbReference>
<dbReference type="EMBL" id="CP097507">
    <property type="protein sequence ID" value="URE04967.1"/>
    <property type="molecule type" value="Genomic_DNA"/>
</dbReference>
<proteinExistence type="predicted"/>
<reference evidence="5" key="1">
    <citation type="submission" date="2022-05" db="EMBL/GenBank/DDBJ databases">
        <title>The Musa troglodytarum L. genome provides insights into the mechanism of non-climacteric behaviour and enrichment of carotenoids.</title>
        <authorList>
            <person name="Wang J."/>
        </authorList>
    </citation>
    <scope>NUCLEOTIDE SEQUENCE</scope>
    <source>
        <tissue evidence="5">Leaf</tissue>
    </source>
</reference>
<dbReference type="GO" id="GO:0005730">
    <property type="term" value="C:nucleolus"/>
    <property type="evidence" value="ECO:0007669"/>
    <property type="project" value="UniProtKB-SubCell"/>
</dbReference>
<organism evidence="5 6">
    <name type="scientific">Musa troglodytarum</name>
    <name type="common">fe'i banana</name>
    <dbReference type="NCBI Taxonomy" id="320322"/>
    <lineage>
        <taxon>Eukaryota</taxon>
        <taxon>Viridiplantae</taxon>
        <taxon>Streptophyta</taxon>
        <taxon>Embryophyta</taxon>
        <taxon>Tracheophyta</taxon>
        <taxon>Spermatophyta</taxon>
        <taxon>Magnoliopsida</taxon>
        <taxon>Liliopsida</taxon>
        <taxon>Zingiberales</taxon>
        <taxon>Musaceae</taxon>
        <taxon>Musa</taxon>
    </lineage>
</organism>
<evidence type="ECO:0000313" key="6">
    <source>
        <dbReference type="Proteomes" id="UP001055439"/>
    </source>
</evidence>
<evidence type="ECO:0000259" key="4">
    <source>
        <dbReference type="Pfam" id="PF08698"/>
    </source>
</evidence>
<feature type="compositionally biased region" description="Basic residues" evidence="3">
    <location>
        <begin position="267"/>
        <end position="281"/>
    </location>
</feature>
<keyword evidence="2" id="KW-0539">Nucleus</keyword>
<dbReference type="AlphaFoldDB" id="A0A9E7G264"/>
<dbReference type="Pfam" id="PF08698">
    <property type="entry name" value="Fcf2"/>
    <property type="match status" value="1"/>
</dbReference>
<comment type="subcellular location">
    <subcellularLocation>
        <location evidence="1">Nucleus</location>
        <location evidence="1">Nucleolus</location>
    </subcellularLocation>
</comment>
<feature type="compositionally biased region" description="Basic and acidic residues" evidence="3">
    <location>
        <begin position="253"/>
        <end position="266"/>
    </location>
</feature>
<dbReference type="PANTHER" id="PTHR21686:SF12">
    <property type="entry name" value="DEOXYNUCLEOTIDYLTRANSFERASE TERMINAL-INTERACTING PROTEIN 2"/>
    <property type="match status" value="1"/>
</dbReference>
<keyword evidence="6" id="KW-1185">Reference proteome</keyword>
<protein>
    <submittedName>
        <fullName evidence="5">4Fe-4S binding domain</fullName>
    </submittedName>
</protein>
<evidence type="ECO:0000256" key="1">
    <source>
        <dbReference type="ARBA" id="ARBA00004604"/>
    </source>
</evidence>
<sequence>MNLLENGDRWETEIAEDLRSGSLSIVEFLLPSLKITISIMYRDIQIQRKVSSINFACFLWRRWNVAAVGTQIIAASVHHKAGKKADRSFSLRFCTAAEFLAAAAAAASSPPYRMPENKSAIGLVWAPKVPPLFGVKNSSEKTHNQTKDPVLTPGTELVDGLYVPPRDPRKLNKLLKKNMKDTAGSSWFDMPALTVTPEIKKDLEILKVGTVIEPASEFFSGRLTKKERKTTLADELLHDDALKAYRKRKIQEIQESRHPGGVEKWKNKGRQTWKRAKQRRK</sequence>
<evidence type="ECO:0000256" key="2">
    <source>
        <dbReference type="ARBA" id="ARBA00023242"/>
    </source>
</evidence>
<evidence type="ECO:0000313" key="5">
    <source>
        <dbReference type="EMBL" id="URE04967.1"/>
    </source>
</evidence>
<evidence type="ECO:0000256" key="3">
    <source>
        <dbReference type="SAM" id="MobiDB-lite"/>
    </source>
</evidence>
<feature type="domain" description="Fcf2 pre-rRNA processing C-terminal" evidence="4">
    <location>
        <begin position="207"/>
        <end position="249"/>
    </location>
</feature>
<feature type="region of interest" description="Disordered" evidence="3">
    <location>
        <begin position="253"/>
        <end position="281"/>
    </location>
</feature>
<dbReference type="GO" id="GO:0006396">
    <property type="term" value="P:RNA processing"/>
    <property type="evidence" value="ECO:0007669"/>
    <property type="project" value="TreeGrafter"/>
</dbReference>
<dbReference type="Proteomes" id="UP001055439">
    <property type="component" value="Chromosome 5"/>
</dbReference>